<dbReference type="PANTHER" id="PTHR31104">
    <property type="entry name" value="PEPTIDE-N4-(N-ACETYL-BETA-GLUCOSAMINYL)ASPARAGINE AMIDASE A PROTEIN"/>
    <property type="match status" value="1"/>
</dbReference>
<dbReference type="HOGENOM" id="CLU_2405513_0_0_1"/>
<dbReference type="Pfam" id="PF12222">
    <property type="entry name" value="PNGaseA"/>
    <property type="match status" value="1"/>
</dbReference>
<feature type="non-terminal residue" evidence="2">
    <location>
        <position position="93"/>
    </location>
</feature>
<dbReference type="EMBL" id="KN837216">
    <property type="protein sequence ID" value="KIJ33210.1"/>
    <property type="molecule type" value="Genomic_DNA"/>
</dbReference>
<feature type="domain" description="Peptide N-acetyl-beta-D-glucosaminyl asparaginase amidase A N-terminal" evidence="1">
    <location>
        <begin position="6"/>
        <end position="92"/>
    </location>
</feature>
<dbReference type="InterPro" id="IPR056948">
    <property type="entry name" value="PNGaseA_N"/>
</dbReference>
<proteinExistence type="predicted"/>
<dbReference type="InterPro" id="IPR021102">
    <property type="entry name" value="PNGase_A"/>
</dbReference>
<keyword evidence="3" id="KW-1185">Reference proteome</keyword>
<reference evidence="2 3" key="1">
    <citation type="submission" date="2014-06" db="EMBL/GenBank/DDBJ databases">
        <title>Evolutionary Origins and Diversification of the Mycorrhizal Mutualists.</title>
        <authorList>
            <consortium name="DOE Joint Genome Institute"/>
            <consortium name="Mycorrhizal Genomics Consortium"/>
            <person name="Kohler A."/>
            <person name="Kuo A."/>
            <person name="Nagy L.G."/>
            <person name="Floudas D."/>
            <person name="Copeland A."/>
            <person name="Barry K.W."/>
            <person name="Cichocki N."/>
            <person name="Veneault-Fourrey C."/>
            <person name="LaButti K."/>
            <person name="Lindquist E.A."/>
            <person name="Lipzen A."/>
            <person name="Lundell T."/>
            <person name="Morin E."/>
            <person name="Murat C."/>
            <person name="Riley R."/>
            <person name="Ohm R."/>
            <person name="Sun H."/>
            <person name="Tunlid A."/>
            <person name="Henrissat B."/>
            <person name="Grigoriev I.V."/>
            <person name="Hibbett D.S."/>
            <person name="Martin F."/>
        </authorList>
    </citation>
    <scope>NUCLEOTIDE SEQUENCE [LARGE SCALE GENOMIC DNA]</scope>
    <source>
        <strain evidence="2 3">SS14</strain>
    </source>
</reference>
<accession>A0A0C9V6Y1</accession>
<name>A0A0C9V6Y1_SPHS4</name>
<dbReference type="Proteomes" id="UP000054279">
    <property type="component" value="Unassembled WGS sequence"/>
</dbReference>
<dbReference type="AlphaFoldDB" id="A0A0C9V6Y1"/>
<evidence type="ECO:0000259" key="1">
    <source>
        <dbReference type="Pfam" id="PF12222"/>
    </source>
</evidence>
<sequence length="93" mass="10340">TPRLTSPPQDCGTPDSWAGITLNWTATSNGTQYDRLSAISFQNVEIWRTSTPEPTSTGIIWTYIKDVTRYIPLFAKPGTLILDLNNIVDPTLN</sequence>
<dbReference type="OrthoDB" id="3214567at2759"/>
<gene>
    <name evidence="2" type="ORF">M422DRAFT_131872</name>
</gene>
<evidence type="ECO:0000313" key="2">
    <source>
        <dbReference type="EMBL" id="KIJ33210.1"/>
    </source>
</evidence>
<organism evidence="2 3">
    <name type="scientific">Sphaerobolus stellatus (strain SS14)</name>
    <dbReference type="NCBI Taxonomy" id="990650"/>
    <lineage>
        <taxon>Eukaryota</taxon>
        <taxon>Fungi</taxon>
        <taxon>Dikarya</taxon>
        <taxon>Basidiomycota</taxon>
        <taxon>Agaricomycotina</taxon>
        <taxon>Agaricomycetes</taxon>
        <taxon>Phallomycetidae</taxon>
        <taxon>Geastrales</taxon>
        <taxon>Sphaerobolaceae</taxon>
        <taxon>Sphaerobolus</taxon>
    </lineage>
</organism>
<protein>
    <submittedName>
        <fullName evidence="2">Unplaced genomic scaffold SPHSTscaffold_141, whole genome shotgun sequence</fullName>
    </submittedName>
</protein>
<feature type="non-terminal residue" evidence="2">
    <location>
        <position position="1"/>
    </location>
</feature>
<evidence type="ECO:0000313" key="3">
    <source>
        <dbReference type="Proteomes" id="UP000054279"/>
    </source>
</evidence>